<organism evidence="2 3">
    <name type="scientific">Nostoc commune NIES-4072</name>
    <dbReference type="NCBI Taxonomy" id="2005467"/>
    <lineage>
        <taxon>Bacteria</taxon>
        <taxon>Bacillati</taxon>
        <taxon>Cyanobacteriota</taxon>
        <taxon>Cyanophyceae</taxon>
        <taxon>Nostocales</taxon>
        <taxon>Nostocaceae</taxon>
        <taxon>Nostoc</taxon>
    </lineage>
</organism>
<dbReference type="InterPro" id="IPR058651">
    <property type="entry name" value="HTH_VMAP-M9"/>
</dbReference>
<dbReference type="AlphaFoldDB" id="A0A2R5FSN6"/>
<dbReference type="Pfam" id="PF26355">
    <property type="entry name" value="HTH_VMAP-M9"/>
    <property type="match status" value="1"/>
</dbReference>
<dbReference type="Proteomes" id="UP000245124">
    <property type="component" value="Unassembled WGS sequence"/>
</dbReference>
<name>A0A2R5FSN6_NOSCO</name>
<feature type="domain" description="vWA-MoxR associated protein N-terminal HTH" evidence="1">
    <location>
        <begin position="1"/>
        <end position="85"/>
    </location>
</feature>
<dbReference type="EMBL" id="BDUD01000001">
    <property type="protein sequence ID" value="GBG21315.1"/>
    <property type="molecule type" value="Genomic_DNA"/>
</dbReference>
<accession>A0A2R5FSN6</accession>
<dbReference type="OrthoDB" id="455339at2"/>
<protein>
    <submittedName>
        <fullName evidence="2">WD-40 repeat protein</fullName>
    </submittedName>
</protein>
<sequence>MNIQELLTIADKVVSKSSGRHLTDLQSDLLKASSENQTYEQFANDRGYCLDYIKKDVGSTLWQLLSQALGEKVTKKNFRQALERYQQAEKFVSYDEKEKQQYFGIYLMFWLFKEAQKNSTTFENRYYSIDAE</sequence>
<comment type="caution">
    <text evidence="2">The sequence shown here is derived from an EMBL/GenBank/DDBJ whole genome shotgun (WGS) entry which is preliminary data.</text>
</comment>
<reference evidence="2 3" key="1">
    <citation type="submission" date="2017-06" db="EMBL/GenBank/DDBJ databases">
        <title>Genome sequencing of cyanobaciteial culture collection at National Institute for Environmental Studies (NIES).</title>
        <authorList>
            <person name="Hirose Y."/>
            <person name="Shimura Y."/>
            <person name="Fujisawa T."/>
            <person name="Nakamura Y."/>
            <person name="Kawachi M."/>
        </authorList>
    </citation>
    <scope>NUCLEOTIDE SEQUENCE [LARGE SCALE GENOMIC DNA]</scope>
    <source>
        <strain evidence="2 3">NIES-4072</strain>
    </source>
</reference>
<evidence type="ECO:0000313" key="2">
    <source>
        <dbReference type="EMBL" id="GBG21315.1"/>
    </source>
</evidence>
<keyword evidence="3" id="KW-1185">Reference proteome</keyword>
<evidence type="ECO:0000313" key="3">
    <source>
        <dbReference type="Proteomes" id="UP000245124"/>
    </source>
</evidence>
<evidence type="ECO:0000259" key="1">
    <source>
        <dbReference type="Pfam" id="PF26355"/>
    </source>
</evidence>
<gene>
    <name evidence="2" type="ORF">NIES4072_49990</name>
</gene>
<proteinExistence type="predicted"/>
<dbReference type="RefSeq" id="WP_109011236.1">
    <property type="nucleotide sequence ID" value="NZ_BDUD01000001.1"/>
</dbReference>